<dbReference type="KEGG" id="ahal:FTX54_011255"/>
<comment type="subcellular location">
    <subcellularLocation>
        <location evidence="2">Cell membrane</location>
    </subcellularLocation>
    <subcellularLocation>
        <location evidence="1">Membrane</location>
        <topology evidence="1">Single-pass membrane protein</topology>
    </subcellularLocation>
</comment>
<dbReference type="Pfam" id="PF13490">
    <property type="entry name" value="zf-HC2"/>
    <property type="match status" value="1"/>
</dbReference>
<evidence type="ECO:0000256" key="10">
    <source>
        <dbReference type="ARBA" id="ARBA00030803"/>
    </source>
</evidence>
<keyword evidence="6 11" id="KW-0472">Membrane</keyword>
<sequence>MTDKQCEKLIDYFNGQMLEEEKETFEKHLESCEECRAELAEWEDLSADLPFLSEVEEPPQGMKERVLTSVWNSEESTEAPVQQKADERKHSLKRAAPIWLAGAAAAALLFSLAGNGYLLSENQQLAQEREQLAEEADQLAFERDVIESDYQALLEEEQEEGTGVADVLLASNLASADEELFSGEGSATIISEDGHVDLLVQVSGMPDLEDEEAFQAWIIEGETPVAAGSFTIDENGNGAVRYRLSDMDDMQVDQIAITLEPQPNNEQPQGQVVLASP</sequence>
<feature type="transmembrane region" description="Helical" evidence="11">
    <location>
        <begin position="98"/>
        <end position="119"/>
    </location>
</feature>
<dbReference type="InterPro" id="IPR018764">
    <property type="entry name" value="RskA_C"/>
</dbReference>
<evidence type="ECO:0000256" key="3">
    <source>
        <dbReference type="ARBA" id="ARBA00022475"/>
    </source>
</evidence>
<dbReference type="AlphaFoldDB" id="A0AAJ8LVD3"/>
<keyword evidence="3" id="KW-1003">Cell membrane</keyword>
<evidence type="ECO:0000256" key="5">
    <source>
        <dbReference type="ARBA" id="ARBA00022989"/>
    </source>
</evidence>
<dbReference type="EMBL" id="CP144914">
    <property type="protein sequence ID" value="WWD78999.1"/>
    <property type="molecule type" value="Genomic_DNA"/>
</dbReference>
<evidence type="ECO:0000256" key="6">
    <source>
        <dbReference type="ARBA" id="ARBA00023136"/>
    </source>
</evidence>
<evidence type="ECO:0000256" key="2">
    <source>
        <dbReference type="ARBA" id="ARBA00004236"/>
    </source>
</evidence>
<feature type="domain" description="Putative zinc-finger" evidence="13">
    <location>
        <begin position="7"/>
        <end position="36"/>
    </location>
</feature>
<reference evidence="14 15" key="1">
    <citation type="submission" date="2024-01" db="EMBL/GenBank/DDBJ databases">
        <title>Complete Genome Sequence of Alkalicoccus halolimnae BZ-SZ-XJ29T, a Moderately Halophilic Bacterium Isolated from a Salt Lake.</title>
        <authorList>
            <person name="Zhao B."/>
        </authorList>
    </citation>
    <scope>NUCLEOTIDE SEQUENCE [LARGE SCALE GENOMIC DNA]</scope>
    <source>
        <strain evidence="14 15">BZ-SZ-XJ29</strain>
    </source>
</reference>
<dbReference type="PANTHER" id="PTHR37461">
    <property type="entry name" value="ANTI-SIGMA-K FACTOR RSKA"/>
    <property type="match status" value="1"/>
</dbReference>
<evidence type="ECO:0000259" key="12">
    <source>
        <dbReference type="Pfam" id="PF10099"/>
    </source>
</evidence>
<comment type="similarity">
    <text evidence="7">Belongs to the zinc-associated anti-sigma factor (ZAS) superfamily. Anti-sigma-W factor family.</text>
</comment>
<evidence type="ECO:0000256" key="8">
    <source>
        <dbReference type="ARBA" id="ARBA00024438"/>
    </source>
</evidence>
<dbReference type="Gene3D" id="1.10.10.1320">
    <property type="entry name" value="Anti-sigma factor, zinc-finger domain"/>
    <property type="match status" value="1"/>
</dbReference>
<keyword evidence="15" id="KW-1185">Reference proteome</keyword>
<dbReference type="Proteomes" id="UP000321816">
    <property type="component" value="Chromosome"/>
</dbReference>
<dbReference type="InterPro" id="IPR027383">
    <property type="entry name" value="Znf_put"/>
</dbReference>
<evidence type="ECO:0000313" key="15">
    <source>
        <dbReference type="Proteomes" id="UP000321816"/>
    </source>
</evidence>
<protein>
    <recommendedName>
        <fullName evidence="8">Anti-sigma-W factor RsiW</fullName>
    </recommendedName>
    <alternativeName>
        <fullName evidence="10">Regulator of SigK</fullName>
    </alternativeName>
    <alternativeName>
        <fullName evidence="9">Sigma-K anti-sigma factor RskA</fullName>
    </alternativeName>
</protein>
<dbReference type="Pfam" id="PF10099">
    <property type="entry name" value="RskA_C"/>
    <property type="match status" value="1"/>
</dbReference>
<organism evidence="14 15">
    <name type="scientific">Alkalicoccus halolimnae</name>
    <dbReference type="NCBI Taxonomy" id="1667239"/>
    <lineage>
        <taxon>Bacteria</taxon>
        <taxon>Bacillati</taxon>
        <taxon>Bacillota</taxon>
        <taxon>Bacilli</taxon>
        <taxon>Bacillales</taxon>
        <taxon>Bacillaceae</taxon>
        <taxon>Alkalicoccus</taxon>
    </lineage>
</organism>
<accession>A0AAJ8LVD3</accession>
<evidence type="ECO:0000256" key="7">
    <source>
        <dbReference type="ARBA" id="ARBA00024353"/>
    </source>
</evidence>
<dbReference type="GO" id="GO:0006417">
    <property type="term" value="P:regulation of translation"/>
    <property type="evidence" value="ECO:0007669"/>
    <property type="project" value="TreeGrafter"/>
</dbReference>
<evidence type="ECO:0000256" key="11">
    <source>
        <dbReference type="SAM" id="Phobius"/>
    </source>
</evidence>
<keyword evidence="5 11" id="KW-1133">Transmembrane helix</keyword>
<dbReference type="InterPro" id="IPR051474">
    <property type="entry name" value="Anti-sigma-K/W_factor"/>
</dbReference>
<evidence type="ECO:0000259" key="13">
    <source>
        <dbReference type="Pfam" id="PF13490"/>
    </source>
</evidence>
<evidence type="ECO:0000256" key="9">
    <source>
        <dbReference type="ARBA" id="ARBA00029829"/>
    </source>
</evidence>
<evidence type="ECO:0000256" key="4">
    <source>
        <dbReference type="ARBA" id="ARBA00022692"/>
    </source>
</evidence>
<dbReference type="InterPro" id="IPR041916">
    <property type="entry name" value="Anti_sigma_zinc_sf"/>
</dbReference>
<dbReference type="GO" id="GO:0005886">
    <property type="term" value="C:plasma membrane"/>
    <property type="evidence" value="ECO:0007669"/>
    <property type="project" value="UniProtKB-SubCell"/>
</dbReference>
<evidence type="ECO:0000256" key="1">
    <source>
        <dbReference type="ARBA" id="ARBA00004167"/>
    </source>
</evidence>
<keyword evidence="4 11" id="KW-0812">Transmembrane</keyword>
<dbReference type="RefSeq" id="WP_338484612.1">
    <property type="nucleotide sequence ID" value="NZ_CP144914.1"/>
</dbReference>
<proteinExistence type="inferred from homology"/>
<name>A0AAJ8LVD3_9BACI</name>
<evidence type="ECO:0000313" key="14">
    <source>
        <dbReference type="EMBL" id="WWD78999.1"/>
    </source>
</evidence>
<feature type="domain" description="Anti-sigma K factor RskA C-terminal" evidence="12">
    <location>
        <begin position="101"/>
        <end position="272"/>
    </location>
</feature>
<gene>
    <name evidence="14" type="ORF">FTX54_011255</name>
</gene>
<dbReference type="GO" id="GO:0016989">
    <property type="term" value="F:sigma factor antagonist activity"/>
    <property type="evidence" value="ECO:0007669"/>
    <property type="project" value="TreeGrafter"/>
</dbReference>
<dbReference type="PANTHER" id="PTHR37461:SF1">
    <property type="entry name" value="ANTI-SIGMA-K FACTOR RSKA"/>
    <property type="match status" value="1"/>
</dbReference>